<dbReference type="PANTHER" id="PTHR23076">
    <property type="entry name" value="METALLOPROTEASE M41 FTSH"/>
    <property type="match status" value="1"/>
</dbReference>
<evidence type="ECO:0000256" key="2">
    <source>
        <dbReference type="ARBA" id="ARBA00010044"/>
    </source>
</evidence>
<dbReference type="Pfam" id="PF01434">
    <property type="entry name" value="Peptidase_M41"/>
    <property type="match status" value="1"/>
</dbReference>
<comment type="subcellular location">
    <subcellularLocation>
        <location evidence="14">Cell membrane</location>
        <topology evidence="14">Multi-pass membrane protein</topology>
        <orientation evidence="14">Cytoplasmic side</orientation>
    </subcellularLocation>
    <subcellularLocation>
        <location evidence="1">Membrane</location>
    </subcellularLocation>
</comment>
<keyword evidence="10 14" id="KW-0067">ATP-binding</keyword>
<sequence>MNKQKKNYIIIPIITSILSLGILLFSSVNFNTKNNKSYNTFKSDLESNQVLKVALSNNPYMTIYLKDGTSYKTDNPNSPTLKEELLSKNISINENNNINVTKTFAGLLLLGSIITLVFMSTNKSKGMSSATSIELTDFSEDNSKALSFKDVAGNEEAKESLKEIVDFLSNPEKYKSYGARMPKGVILYGDPGTGKTLLAKAVAGEAKVPFYALSGSDFVQVYVGVGAARIRNLFKKARSHGKAVIFIDEIDAIGKNRDSGKAAGGNDERDQTLNALLTEMSGFGESEGVIVMAATNRLDILDQALLRPGRFDRHIEVALPDVSAREKIINLHLSNKPHIDLNIKDIAKKTSYFSGAKLENLINEAAILAAKDNSEYITETHIDKAYSIVLAGHEKLERSHLKESDLLLTTYHEVGHALTSLLVLPEDEVSKISIIPTTKGAGGYTLTIPEDTNYQRADYLKKKIMVMLGGRAAEEIIFGKEKITTGASSDLTNATNIAMGMISEYGMGETLGLLKLSSLGSMASGYSTKVIEECKDLINSLYDDTLKLLNDNKELLEQFSIELLEKETLKKEEIDIWKGLYQIKVFYLRLIQPYFYNFKFYS</sequence>
<dbReference type="FunFam" id="3.40.50.300:FF:000352">
    <property type="entry name" value="ATP-dependent zinc metalloprotease FTSH 7, chloroplastic"/>
    <property type="match status" value="1"/>
</dbReference>
<keyword evidence="13 14" id="KW-0472">Membrane</keyword>
<organism evidence="17">
    <name type="scientific">Clostridium paraputrificum</name>
    <dbReference type="NCBI Taxonomy" id="29363"/>
    <lineage>
        <taxon>Bacteria</taxon>
        <taxon>Bacillati</taxon>
        <taxon>Bacillota</taxon>
        <taxon>Clostridia</taxon>
        <taxon>Eubacteriales</taxon>
        <taxon>Clostridiaceae</taxon>
        <taxon>Clostridium</taxon>
    </lineage>
</organism>
<feature type="domain" description="AAA+ ATPase" evidence="16">
    <location>
        <begin position="181"/>
        <end position="321"/>
    </location>
</feature>
<dbReference type="RefSeq" id="WP_156562004.1">
    <property type="nucleotide sequence ID" value="NZ_CACRTV010000062.1"/>
</dbReference>
<dbReference type="GO" id="GO:0005737">
    <property type="term" value="C:cytoplasm"/>
    <property type="evidence" value="ECO:0007669"/>
    <property type="project" value="UniProtKB-ARBA"/>
</dbReference>
<dbReference type="GO" id="GO:0030163">
    <property type="term" value="P:protein catabolic process"/>
    <property type="evidence" value="ECO:0007669"/>
    <property type="project" value="UniProtKB-UniRule"/>
</dbReference>
<comment type="function">
    <text evidence="14">Acts as a processive, ATP-dependent zinc metallopeptidase for both cytoplasmic and membrane proteins. Plays a role in the quality control of integral membrane proteins.</text>
</comment>
<evidence type="ECO:0000256" key="14">
    <source>
        <dbReference type="HAMAP-Rule" id="MF_01458"/>
    </source>
</evidence>
<dbReference type="InterPro" id="IPR041569">
    <property type="entry name" value="AAA_lid_3"/>
</dbReference>
<comment type="similarity">
    <text evidence="2 14">In the C-terminal section; belongs to the peptidase M41 family.</text>
</comment>
<dbReference type="PROSITE" id="PS00674">
    <property type="entry name" value="AAA"/>
    <property type="match status" value="1"/>
</dbReference>
<dbReference type="EC" id="3.4.24.-" evidence="14"/>
<feature type="binding site" evidence="14">
    <location>
        <position position="412"/>
    </location>
    <ligand>
        <name>Zn(2+)</name>
        <dbReference type="ChEBI" id="CHEBI:29105"/>
        <note>catalytic</note>
    </ligand>
</feature>
<keyword evidence="8 14" id="KW-0378">Hydrolase</keyword>
<evidence type="ECO:0000256" key="9">
    <source>
        <dbReference type="ARBA" id="ARBA00022833"/>
    </source>
</evidence>
<proteinExistence type="inferred from homology"/>
<evidence type="ECO:0000259" key="16">
    <source>
        <dbReference type="SMART" id="SM00382"/>
    </source>
</evidence>
<dbReference type="InterPro" id="IPR011546">
    <property type="entry name" value="Pept_M41_FtsH_extracell"/>
</dbReference>
<dbReference type="InterPro" id="IPR005936">
    <property type="entry name" value="FtsH"/>
</dbReference>
<feature type="active site" evidence="14">
    <location>
        <position position="413"/>
    </location>
</feature>
<dbReference type="InterPro" id="IPR000642">
    <property type="entry name" value="Peptidase_M41"/>
</dbReference>
<dbReference type="InterPro" id="IPR037219">
    <property type="entry name" value="Peptidase_M41-like"/>
</dbReference>
<comment type="subunit">
    <text evidence="14">Homohexamer.</text>
</comment>
<reference evidence="17" key="1">
    <citation type="submission" date="2019-11" db="EMBL/GenBank/DDBJ databases">
        <authorList>
            <person name="Feng L."/>
        </authorList>
    </citation>
    <scope>NUCLEOTIDE SEQUENCE</scope>
    <source>
        <strain evidence="17">CParaputrificumLFYP93</strain>
    </source>
</reference>
<name>A0A6N3FMY8_9CLOT</name>
<dbReference type="GO" id="GO:0006508">
    <property type="term" value="P:proteolysis"/>
    <property type="evidence" value="ECO:0007669"/>
    <property type="project" value="UniProtKB-KW"/>
</dbReference>
<feature type="transmembrane region" description="Helical" evidence="14">
    <location>
        <begin position="7"/>
        <end position="28"/>
    </location>
</feature>
<dbReference type="Gene3D" id="1.20.58.760">
    <property type="entry name" value="Peptidase M41"/>
    <property type="match status" value="1"/>
</dbReference>
<keyword evidence="4 14" id="KW-0645">Protease</keyword>
<feature type="transmembrane region" description="Helical" evidence="14">
    <location>
        <begin position="103"/>
        <end position="121"/>
    </location>
</feature>
<dbReference type="GO" id="GO:0005524">
    <property type="term" value="F:ATP binding"/>
    <property type="evidence" value="ECO:0007669"/>
    <property type="project" value="UniProtKB-UniRule"/>
</dbReference>
<comment type="similarity">
    <text evidence="14">In the central section; belongs to the AAA ATPase family.</text>
</comment>
<dbReference type="EMBL" id="CACRTV010000062">
    <property type="protein sequence ID" value="VYU53325.1"/>
    <property type="molecule type" value="Genomic_DNA"/>
</dbReference>
<dbReference type="Gene3D" id="3.40.50.300">
    <property type="entry name" value="P-loop containing nucleotide triphosphate hydrolases"/>
    <property type="match status" value="1"/>
</dbReference>
<dbReference type="Pfam" id="PF06480">
    <property type="entry name" value="FtsH_ext"/>
    <property type="match status" value="1"/>
</dbReference>
<evidence type="ECO:0000256" key="1">
    <source>
        <dbReference type="ARBA" id="ARBA00004370"/>
    </source>
</evidence>
<dbReference type="AlphaFoldDB" id="A0A6N3FMY8"/>
<evidence type="ECO:0000256" key="10">
    <source>
        <dbReference type="ARBA" id="ARBA00022840"/>
    </source>
</evidence>
<keyword evidence="7 14" id="KW-0547">Nucleotide-binding</keyword>
<dbReference type="GO" id="GO:0004222">
    <property type="term" value="F:metalloendopeptidase activity"/>
    <property type="evidence" value="ECO:0007669"/>
    <property type="project" value="InterPro"/>
</dbReference>
<dbReference type="SUPFAM" id="SSF52540">
    <property type="entry name" value="P-loop containing nucleoside triphosphate hydrolases"/>
    <property type="match status" value="1"/>
</dbReference>
<evidence type="ECO:0000256" key="7">
    <source>
        <dbReference type="ARBA" id="ARBA00022741"/>
    </source>
</evidence>
<dbReference type="Gene3D" id="1.10.8.60">
    <property type="match status" value="1"/>
</dbReference>
<dbReference type="HAMAP" id="MF_01458">
    <property type="entry name" value="FtsH"/>
    <property type="match status" value="1"/>
</dbReference>
<keyword evidence="3 14" id="KW-1003">Cell membrane</keyword>
<evidence type="ECO:0000256" key="6">
    <source>
        <dbReference type="ARBA" id="ARBA00022723"/>
    </source>
</evidence>
<evidence type="ECO:0000256" key="5">
    <source>
        <dbReference type="ARBA" id="ARBA00022692"/>
    </source>
</evidence>
<dbReference type="Pfam" id="PF00004">
    <property type="entry name" value="AAA"/>
    <property type="match status" value="1"/>
</dbReference>
<dbReference type="SUPFAM" id="SSF140990">
    <property type="entry name" value="FtsH protease domain-like"/>
    <property type="match status" value="1"/>
</dbReference>
<dbReference type="Pfam" id="PF17862">
    <property type="entry name" value="AAA_lid_3"/>
    <property type="match status" value="1"/>
</dbReference>
<dbReference type="CDD" id="cd19501">
    <property type="entry name" value="RecA-like_FtsH"/>
    <property type="match status" value="1"/>
</dbReference>
<dbReference type="FunFam" id="1.10.8.60:FF:000001">
    <property type="entry name" value="ATP-dependent zinc metalloprotease FtsH"/>
    <property type="match status" value="1"/>
</dbReference>
<keyword evidence="5 14" id="KW-0812">Transmembrane</keyword>
<comment type="similarity">
    <text evidence="15">Belongs to the AAA ATPase family.</text>
</comment>
<dbReference type="GO" id="GO:0008270">
    <property type="term" value="F:zinc ion binding"/>
    <property type="evidence" value="ECO:0007669"/>
    <property type="project" value="UniProtKB-UniRule"/>
</dbReference>
<keyword evidence="6 14" id="KW-0479">Metal-binding</keyword>
<dbReference type="GO" id="GO:0005886">
    <property type="term" value="C:plasma membrane"/>
    <property type="evidence" value="ECO:0007669"/>
    <property type="project" value="UniProtKB-SubCell"/>
</dbReference>
<feature type="binding site" evidence="14">
    <location>
        <begin position="189"/>
        <end position="196"/>
    </location>
    <ligand>
        <name>ATP</name>
        <dbReference type="ChEBI" id="CHEBI:30616"/>
    </ligand>
</feature>
<feature type="binding site" evidence="14">
    <location>
        <position position="416"/>
    </location>
    <ligand>
        <name>Zn(2+)</name>
        <dbReference type="ChEBI" id="CHEBI:29105"/>
        <note>catalytic</note>
    </ligand>
</feature>
<evidence type="ECO:0000256" key="13">
    <source>
        <dbReference type="ARBA" id="ARBA00023136"/>
    </source>
</evidence>
<dbReference type="InterPro" id="IPR003959">
    <property type="entry name" value="ATPase_AAA_core"/>
</dbReference>
<dbReference type="InterPro" id="IPR027417">
    <property type="entry name" value="P-loop_NTPase"/>
</dbReference>
<keyword evidence="9 14" id="KW-0862">Zinc</keyword>
<dbReference type="GO" id="GO:0004176">
    <property type="term" value="F:ATP-dependent peptidase activity"/>
    <property type="evidence" value="ECO:0007669"/>
    <property type="project" value="InterPro"/>
</dbReference>
<feature type="binding site" evidence="14">
    <location>
        <position position="490"/>
    </location>
    <ligand>
        <name>Zn(2+)</name>
        <dbReference type="ChEBI" id="CHEBI:29105"/>
        <note>catalytic</note>
    </ligand>
</feature>
<evidence type="ECO:0000256" key="4">
    <source>
        <dbReference type="ARBA" id="ARBA00022670"/>
    </source>
</evidence>
<keyword evidence="12 14" id="KW-0482">Metalloprotease</keyword>
<dbReference type="InterPro" id="IPR003960">
    <property type="entry name" value="ATPase_AAA_CS"/>
</dbReference>
<protein>
    <recommendedName>
        <fullName evidence="14">ATP-dependent zinc metalloprotease FtsH</fullName>
        <ecNumber evidence="14">3.4.24.-</ecNumber>
    </recommendedName>
</protein>
<dbReference type="Gene3D" id="3.30.720.210">
    <property type="match status" value="1"/>
</dbReference>
<evidence type="ECO:0000256" key="8">
    <source>
        <dbReference type="ARBA" id="ARBA00022801"/>
    </source>
</evidence>
<comment type="cofactor">
    <cofactor evidence="14">
        <name>Zn(2+)</name>
        <dbReference type="ChEBI" id="CHEBI:29105"/>
    </cofactor>
    <text evidence="14">Binds 1 zinc ion per subunit.</text>
</comment>
<keyword evidence="11 14" id="KW-1133">Transmembrane helix</keyword>
<dbReference type="InterPro" id="IPR003593">
    <property type="entry name" value="AAA+_ATPase"/>
</dbReference>
<dbReference type="SMART" id="SM00382">
    <property type="entry name" value="AAA"/>
    <property type="match status" value="1"/>
</dbReference>
<evidence type="ECO:0000256" key="3">
    <source>
        <dbReference type="ARBA" id="ARBA00022475"/>
    </source>
</evidence>
<gene>
    <name evidence="17" type="primary">ftsH_2</name>
    <name evidence="14" type="synonym">ftsH</name>
    <name evidence="17" type="ORF">CPLFYP93_02628</name>
</gene>
<dbReference type="PANTHER" id="PTHR23076:SF97">
    <property type="entry name" value="ATP-DEPENDENT ZINC METALLOPROTEASE YME1L1"/>
    <property type="match status" value="1"/>
</dbReference>
<evidence type="ECO:0000256" key="11">
    <source>
        <dbReference type="ARBA" id="ARBA00022989"/>
    </source>
</evidence>
<evidence type="ECO:0000313" key="17">
    <source>
        <dbReference type="EMBL" id="VYU53325.1"/>
    </source>
</evidence>
<evidence type="ECO:0000256" key="12">
    <source>
        <dbReference type="ARBA" id="ARBA00023049"/>
    </source>
</evidence>
<accession>A0A6N3FMY8</accession>
<evidence type="ECO:0000256" key="15">
    <source>
        <dbReference type="RuleBase" id="RU003651"/>
    </source>
</evidence>
<dbReference type="GO" id="GO:0016887">
    <property type="term" value="F:ATP hydrolysis activity"/>
    <property type="evidence" value="ECO:0007669"/>
    <property type="project" value="UniProtKB-UniRule"/>
</dbReference>